<keyword evidence="1" id="KW-1133">Transmembrane helix</keyword>
<keyword evidence="1" id="KW-0812">Transmembrane</keyword>
<dbReference type="RefSeq" id="WP_182833540.1">
    <property type="nucleotide sequence ID" value="NZ_JACJFN010000002.1"/>
</dbReference>
<dbReference type="EMBL" id="JACJFN010000002">
    <property type="protein sequence ID" value="MBB1519527.1"/>
    <property type="molecule type" value="Genomic_DNA"/>
</dbReference>
<organism evidence="2 3">
    <name type="scientific">Aquipseudomonas guryensis</name>
    <dbReference type="NCBI Taxonomy" id="2759165"/>
    <lineage>
        <taxon>Bacteria</taxon>
        <taxon>Pseudomonadati</taxon>
        <taxon>Pseudomonadota</taxon>
        <taxon>Gammaproteobacteria</taxon>
        <taxon>Pseudomonadales</taxon>
        <taxon>Pseudomonadaceae</taxon>
        <taxon>Aquipseudomonas</taxon>
    </lineage>
</organism>
<keyword evidence="1" id="KW-0472">Membrane</keyword>
<dbReference type="Pfam" id="PF16074">
    <property type="entry name" value="PilW"/>
    <property type="match status" value="1"/>
</dbReference>
<proteinExistence type="predicted"/>
<dbReference type="AlphaFoldDB" id="A0A7W4DBG6"/>
<accession>A0A7W4DBG6</accession>
<protein>
    <submittedName>
        <fullName evidence="2">PilW family protein</fullName>
    </submittedName>
</protein>
<evidence type="ECO:0000313" key="3">
    <source>
        <dbReference type="Proteomes" id="UP000581189"/>
    </source>
</evidence>
<dbReference type="Proteomes" id="UP000581189">
    <property type="component" value="Unassembled WGS sequence"/>
</dbReference>
<evidence type="ECO:0000256" key="1">
    <source>
        <dbReference type="SAM" id="Phobius"/>
    </source>
</evidence>
<dbReference type="InterPro" id="IPR012902">
    <property type="entry name" value="N_methyl_site"/>
</dbReference>
<feature type="transmembrane region" description="Helical" evidence="1">
    <location>
        <begin position="20"/>
        <end position="39"/>
    </location>
</feature>
<dbReference type="InterPro" id="IPR032092">
    <property type="entry name" value="PilW"/>
</dbReference>
<comment type="caution">
    <text evidence="2">The sequence shown here is derived from an EMBL/GenBank/DDBJ whole genome shotgun (WGS) entry which is preliminary data.</text>
</comment>
<keyword evidence="3" id="KW-1185">Reference proteome</keyword>
<sequence>MNSFTLAARPQSRGFGLIELLVAMAIGLLLMGATLKLYLDLNRSHQDMARVNQQIEAGGVAIQVLREDLLHAGFWNGYVPEFDDFTFSTAPTDYPTAAPGPCLAFSSWTATEKANRVGMAIQLFDDVPTGCTTQLPDRVADSDVLVVRYAQTCVPGTANCAALNAADAYFQASQCNSDAVRYSIELGGGTLTQRDCSTLAERRQWVNNIYYLRTYSTTPGDGIPTLMRSSFSAGVQQPAVALIEGVEAMRFELGVDQVSDAGLAVVSTDPVAWANTEVRTSPTNRGDGAADALCRSATPCTLADQINTVMVKAYLLVRTLNETQGYTSDKTYFVGDPGDSDAEFGPFSDGFKRHVYTTSVRLTNVSGRRETP</sequence>
<gene>
    <name evidence="2" type="ORF">H3H45_09785</name>
</gene>
<dbReference type="GO" id="GO:0043683">
    <property type="term" value="P:type IV pilus assembly"/>
    <property type="evidence" value="ECO:0007669"/>
    <property type="project" value="InterPro"/>
</dbReference>
<dbReference type="Pfam" id="PF07963">
    <property type="entry name" value="N_methyl"/>
    <property type="match status" value="1"/>
</dbReference>
<reference evidence="2 3" key="1">
    <citation type="submission" date="2020-08" db="EMBL/GenBank/DDBJ databases">
        <authorList>
            <person name="Kim C.M."/>
        </authorList>
    </citation>
    <scope>NUCLEOTIDE SEQUENCE [LARGE SCALE GENOMIC DNA]</scope>
    <source>
        <strain evidence="2 3">SR9</strain>
    </source>
</reference>
<name>A0A7W4DBG6_9GAMM</name>
<evidence type="ECO:0000313" key="2">
    <source>
        <dbReference type="EMBL" id="MBB1519527.1"/>
    </source>
</evidence>
<dbReference type="NCBIfam" id="TIGR02532">
    <property type="entry name" value="IV_pilin_GFxxxE"/>
    <property type="match status" value="1"/>
</dbReference>